<comment type="subcellular location">
    <subcellularLocation>
        <location evidence="1">Membrane</location>
        <topology evidence="1">Multi-pass membrane protein</topology>
    </subcellularLocation>
</comment>
<feature type="transmembrane region" description="Helical" evidence="7">
    <location>
        <begin position="58"/>
        <end position="77"/>
    </location>
</feature>
<keyword evidence="4 7" id="KW-1133">Transmembrane helix</keyword>
<dbReference type="Pfam" id="PF00571">
    <property type="entry name" value="CBS"/>
    <property type="match status" value="2"/>
</dbReference>
<feature type="domain" description="CBS" evidence="8">
    <location>
        <begin position="197"/>
        <end position="256"/>
    </location>
</feature>
<dbReference type="GO" id="GO:0005886">
    <property type="term" value="C:plasma membrane"/>
    <property type="evidence" value="ECO:0007669"/>
    <property type="project" value="TreeGrafter"/>
</dbReference>
<reference evidence="10" key="1">
    <citation type="submission" date="2018-05" db="EMBL/GenBank/DDBJ databases">
        <authorList>
            <person name="Lanie J.A."/>
            <person name="Ng W.-L."/>
            <person name="Kazmierczak K.M."/>
            <person name="Andrzejewski T.M."/>
            <person name="Davidsen T.M."/>
            <person name="Wayne K.J."/>
            <person name="Tettelin H."/>
            <person name="Glass J.I."/>
            <person name="Rusch D."/>
            <person name="Podicherti R."/>
            <person name="Tsui H.-C.T."/>
            <person name="Winkler M.E."/>
        </authorList>
    </citation>
    <scope>NUCLEOTIDE SEQUENCE</scope>
</reference>
<evidence type="ECO:0000313" key="10">
    <source>
        <dbReference type="EMBL" id="SUZ74381.1"/>
    </source>
</evidence>
<evidence type="ECO:0008006" key="11">
    <source>
        <dbReference type="Google" id="ProtNLM"/>
    </source>
</evidence>
<dbReference type="SUPFAM" id="SSF54631">
    <property type="entry name" value="CBS-domain pair"/>
    <property type="match status" value="1"/>
</dbReference>
<evidence type="ECO:0000259" key="9">
    <source>
        <dbReference type="PROSITE" id="PS51846"/>
    </source>
</evidence>
<dbReference type="Gene3D" id="3.10.580.10">
    <property type="entry name" value="CBS-domain"/>
    <property type="match status" value="1"/>
</dbReference>
<gene>
    <name evidence="10" type="ORF">METZ01_LOCUS27235</name>
</gene>
<name>A0A381Q4Y2_9ZZZZ</name>
<evidence type="ECO:0000256" key="3">
    <source>
        <dbReference type="ARBA" id="ARBA00022737"/>
    </source>
</evidence>
<dbReference type="Pfam" id="PF01595">
    <property type="entry name" value="CNNM"/>
    <property type="match status" value="1"/>
</dbReference>
<keyword evidence="3" id="KW-0677">Repeat</keyword>
<feature type="domain" description="CNNM transmembrane" evidence="9">
    <location>
        <begin position="1"/>
        <end position="178"/>
    </location>
</feature>
<feature type="transmembrane region" description="Helical" evidence="7">
    <location>
        <begin position="89"/>
        <end position="107"/>
    </location>
</feature>
<evidence type="ECO:0000256" key="7">
    <source>
        <dbReference type="SAM" id="Phobius"/>
    </source>
</evidence>
<keyword evidence="2 7" id="KW-0812">Transmembrane</keyword>
<dbReference type="AlphaFoldDB" id="A0A381Q4Y2"/>
<proteinExistence type="predicted"/>
<dbReference type="InterPro" id="IPR002550">
    <property type="entry name" value="CNNM"/>
</dbReference>
<feature type="domain" description="CBS" evidence="8">
    <location>
        <begin position="257"/>
        <end position="317"/>
    </location>
</feature>
<dbReference type="PANTHER" id="PTHR22777">
    <property type="entry name" value="HEMOLYSIN-RELATED"/>
    <property type="match status" value="1"/>
</dbReference>
<accession>A0A381Q4Y2</accession>
<dbReference type="PROSITE" id="PS51846">
    <property type="entry name" value="CNNM"/>
    <property type="match status" value="1"/>
</dbReference>
<dbReference type="InterPro" id="IPR000644">
    <property type="entry name" value="CBS_dom"/>
</dbReference>
<feature type="non-terminal residue" evidence="10">
    <location>
        <position position="1"/>
    </location>
</feature>
<keyword evidence="6 7" id="KW-0472">Membrane</keyword>
<dbReference type="CDD" id="cd04590">
    <property type="entry name" value="CBS_pair_CorC_HlyC_assoc"/>
    <property type="match status" value="1"/>
</dbReference>
<evidence type="ECO:0000256" key="6">
    <source>
        <dbReference type="ARBA" id="ARBA00023136"/>
    </source>
</evidence>
<evidence type="ECO:0000256" key="2">
    <source>
        <dbReference type="ARBA" id="ARBA00022692"/>
    </source>
</evidence>
<dbReference type="EMBL" id="UINC01001208">
    <property type="protein sequence ID" value="SUZ74381.1"/>
    <property type="molecule type" value="Genomic_DNA"/>
</dbReference>
<dbReference type="PROSITE" id="PS51371">
    <property type="entry name" value="CBS"/>
    <property type="match status" value="2"/>
</dbReference>
<organism evidence="10">
    <name type="scientific">marine metagenome</name>
    <dbReference type="NCBI Taxonomy" id="408172"/>
    <lineage>
        <taxon>unclassified sequences</taxon>
        <taxon>metagenomes</taxon>
        <taxon>ecological metagenomes</taxon>
    </lineage>
</organism>
<sequence>MVQLLWILGISLFISSLCSVLEAVLLSVTHSYVEVLKDQGSKAGHHLHVMKQKIDEPIAAILTLNTIAHTAGAALGGLQAGIVFGEARIGWFTAGLTLIILVFSEIIPKTIGATFWQQLGRPAAHLLWWMVFIMKPILIPLNFFSQLLRRKGGSTVSRAEIEVLAEIGYSEGTIDEDEWQVVTNVIRLGEVTVGEVMTPRTDMVAIPLESNVEQAIAIMLDEGHLRLPVYSESIDKIEGLLVARDLWRAYRDGVTEISGILRPIEFRPTTKLVEDLIPEMRTQRAKMAIVIDEFGGTAGLVTLEDLLEEIVGEIQDEHEEDEPIRF</sequence>
<evidence type="ECO:0000259" key="8">
    <source>
        <dbReference type="PROSITE" id="PS51371"/>
    </source>
</evidence>
<protein>
    <recommendedName>
        <fullName evidence="11">Hemolysin</fullName>
    </recommendedName>
</protein>
<evidence type="ECO:0000256" key="1">
    <source>
        <dbReference type="ARBA" id="ARBA00004141"/>
    </source>
</evidence>
<dbReference type="PANTHER" id="PTHR22777:SF4">
    <property type="entry name" value="UPF0053 PROTEIN SLL1254"/>
    <property type="match status" value="1"/>
</dbReference>
<dbReference type="FunFam" id="3.10.580.10:FF:000002">
    <property type="entry name" value="Magnesium/cobalt efflux protein CorC"/>
    <property type="match status" value="1"/>
</dbReference>
<keyword evidence="5" id="KW-0129">CBS domain</keyword>
<evidence type="ECO:0000256" key="5">
    <source>
        <dbReference type="ARBA" id="ARBA00023122"/>
    </source>
</evidence>
<feature type="non-terminal residue" evidence="10">
    <location>
        <position position="326"/>
    </location>
</feature>
<feature type="transmembrane region" description="Helical" evidence="7">
    <location>
        <begin position="127"/>
        <end position="148"/>
    </location>
</feature>
<dbReference type="InterPro" id="IPR046342">
    <property type="entry name" value="CBS_dom_sf"/>
</dbReference>
<dbReference type="InterPro" id="IPR044751">
    <property type="entry name" value="Ion_transp-like_CBS"/>
</dbReference>
<evidence type="ECO:0000256" key="4">
    <source>
        <dbReference type="ARBA" id="ARBA00022989"/>
    </source>
</evidence>